<sequence>MVALSLSKVLILTAALAQVWGAAVNRNIERDSELLEPEVIERDAFDIAERDVFDTALVPRALGDKMTYATTTATGNYGGGFWYQETADSKDTSATDDEVYNAAKTSWTNAAASASKAKKPVSSIGCALFIPSKGWILDTSLKGVGKDTQSAQTCKVVPDFNHKNWANCAEMNALAIMQHKGWSIPATGAKMACYGNYGKADTAAKWVNPCTQGSGDWAGCKETIQGNAAWKNIKMLPGKS</sequence>
<evidence type="ECO:0000313" key="2">
    <source>
        <dbReference type="EMBL" id="ROW03888.1"/>
    </source>
</evidence>
<gene>
    <name evidence="2" type="ORF">VPNG_07290</name>
</gene>
<evidence type="ECO:0000313" key="3">
    <source>
        <dbReference type="Proteomes" id="UP000285146"/>
    </source>
</evidence>
<organism evidence="2 3">
    <name type="scientific">Cytospora leucostoma</name>
    <dbReference type="NCBI Taxonomy" id="1230097"/>
    <lineage>
        <taxon>Eukaryota</taxon>
        <taxon>Fungi</taxon>
        <taxon>Dikarya</taxon>
        <taxon>Ascomycota</taxon>
        <taxon>Pezizomycotina</taxon>
        <taxon>Sordariomycetes</taxon>
        <taxon>Sordariomycetidae</taxon>
        <taxon>Diaporthales</taxon>
        <taxon>Cytosporaceae</taxon>
        <taxon>Cytospora</taxon>
    </lineage>
</organism>
<accession>A0A423WKN0</accession>
<keyword evidence="1" id="KW-0732">Signal</keyword>
<feature type="chain" id="PRO_5019423276" evidence="1">
    <location>
        <begin position="22"/>
        <end position="240"/>
    </location>
</feature>
<feature type="signal peptide" evidence="1">
    <location>
        <begin position="1"/>
        <end position="21"/>
    </location>
</feature>
<keyword evidence="3" id="KW-1185">Reference proteome</keyword>
<dbReference type="EMBL" id="LKEB01000048">
    <property type="protein sequence ID" value="ROW03888.1"/>
    <property type="molecule type" value="Genomic_DNA"/>
</dbReference>
<dbReference type="Proteomes" id="UP000285146">
    <property type="component" value="Unassembled WGS sequence"/>
</dbReference>
<protein>
    <submittedName>
        <fullName evidence="2">Uncharacterized protein</fullName>
    </submittedName>
</protein>
<dbReference type="OrthoDB" id="5251314at2759"/>
<name>A0A423WKN0_9PEZI</name>
<dbReference type="InParanoid" id="A0A423WKN0"/>
<proteinExistence type="predicted"/>
<evidence type="ECO:0000256" key="1">
    <source>
        <dbReference type="SAM" id="SignalP"/>
    </source>
</evidence>
<comment type="caution">
    <text evidence="2">The sequence shown here is derived from an EMBL/GenBank/DDBJ whole genome shotgun (WGS) entry which is preliminary data.</text>
</comment>
<reference evidence="2 3" key="1">
    <citation type="submission" date="2015-09" db="EMBL/GenBank/DDBJ databases">
        <title>Host preference determinants of Valsa canker pathogens revealed by comparative genomics.</title>
        <authorList>
            <person name="Yin Z."/>
            <person name="Huang L."/>
        </authorList>
    </citation>
    <scope>NUCLEOTIDE SEQUENCE [LARGE SCALE GENOMIC DNA]</scope>
    <source>
        <strain evidence="2 3">SXYLt</strain>
    </source>
</reference>
<dbReference type="AlphaFoldDB" id="A0A423WKN0"/>